<feature type="transmembrane region" description="Helical" evidence="1">
    <location>
        <begin position="171"/>
        <end position="193"/>
    </location>
</feature>
<organism evidence="2 3">
    <name type="scientific">Antrihabitans stalagmiti</name>
    <dbReference type="NCBI Taxonomy" id="2799499"/>
    <lineage>
        <taxon>Bacteria</taxon>
        <taxon>Bacillati</taxon>
        <taxon>Actinomycetota</taxon>
        <taxon>Actinomycetes</taxon>
        <taxon>Mycobacteriales</taxon>
        <taxon>Nocardiaceae</taxon>
        <taxon>Antrihabitans</taxon>
    </lineage>
</organism>
<dbReference type="PANTHER" id="PTHR35337:SF1">
    <property type="entry name" value="SLR1478 PROTEIN"/>
    <property type="match status" value="1"/>
</dbReference>
<sequence>MRKARHRVGTRAIGKSRATASPVTKVVSPPVTDAVVTFVVPQVAAVRSVTFRSRQPPATRVGDPHAGAGGSHVEFDVFVHKRTPGWRRLDHLVGRRRLTGAEADELVTLYQLASADLAHLQVVAPEPIVLAQLTDLVARARAKAVGARTGIGEEIVVFFAYRFPAVLYRSWPWWVSVAGAFLLVSTVTGVWVANDPNVQATIGSAEEIERVTAPGGEFETYYSENPAASFAAQVWTNNAWVAAIALFMGVLIVPAVYVLVMNAVNIGVSGGLMADAGRLDAFFGFIAPHGILELTAIFVAGGAGLQLGWTLIDPGRQSRVQALARQGQAVGAMALGLVVVFLFAGTIEAFVTPSSLSTPVRVGIGVFAEALFLTYVFVLGSRAVESGYTGAHRSIDRTIEPSSGKPEHSFR</sequence>
<evidence type="ECO:0000313" key="2">
    <source>
        <dbReference type="EMBL" id="MBJ8339223.1"/>
    </source>
</evidence>
<keyword evidence="1" id="KW-1133">Transmembrane helix</keyword>
<dbReference type="AlphaFoldDB" id="A0A934NPV4"/>
<comment type="caution">
    <text evidence="2">The sequence shown here is derived from an EMBL/GenBank/DDBJ whole genome shotgun (WGS) entry which is preliminary data.</text>
</comment>
<proteinExistence type="predicted"/>
<protein>
    <submittedName>
        <fullName evidence="2">Stage II sporulation protein M</fullName>
    </submittedName>
</protein>
<evidence type="ECO:0000313" key="3">
    <source>
        <dbReference type="Proteomes" id="UP000655868"/>
    </source>
</evidence>
<gene>
    <name evidence="2" type="ORF">JGU71_10015</name>
</gene>
<feature type="transmembrane region" description="Helical" evidence="1">
    <location>
        <begin position="281"/>
        <end position="309"/>
    </location>
</feature>
<feature type="transmembrane region" description="Helical" evidence="1">
    <location>
        <begin position="362"/>
        <end position="380"/>
    </location>
</feature>
<feature type="transmembrane region" description="Helical" evidence="1">
    <location>
        <begin position="239"/>
        <end position="260"/>
    </location>
</feature>
<keyword evidence="1" id="KW-0812">Transmembrane</keyword>
<name>A0A934NPV4_9NOCA</name>
<dbReference type="EMBL" id="JAEMNV010000003">
    <property type="protein sequence ID" value="MBJ8339223.1"/>
    <property type="molecule type" value="Genomic_DNA"/>
</dbReference>
<keyword evidence="3" id="KW-1185">Reference proteome</keyword>
<dbReference type="Proteomes" id="UP000655868">
    <property type="component" value="Unassembled WGS sequence"/>
</dbReference>
<keyword evidence="1" id="KW-0472">Membrane</keyword>
<feature type="transmembrane region" description="Helical" evidence="1">
    <location>
        <begin position="329"/>
        <end position="350"/>
    </location>
</feature>
<dbReference type="PANTHER" id="PTHR35337">
    <property type="entry name" value="SLR1478 PROTEIN"/>
    <property type="match status" value="1"/>
</dbReference>
<dbReference type="Pfam" id="PF01944">
    <property type="entry name" value="SpoIIM"/>
    <property type="match status" value="1"/>
</dbReference>
<reference evidence="2" key="1">
    <citation type="submission" date="2020-12" db="EMBL/GenBank/DDBJ databases">
        <title>Antrihabitans popcorni sp. nov. and Antrihabitans auranticaus sp. nov., isolated from a larva cave.</title>
        <authorList>
            <person name="Lee S.D."/>
            <person name="Kim I.S."/>
        </authorList>
    </citation>
    <scope>NUCLEOTIDE SEQUENCE</scope>
    <source>
        <strain evidence="2">YC3-6</strain>
    </source>
</reference>
<evidence type="ECO:0000256" key="1">
    <source>
        <dbReference type="SAM" id="Phobius"/>
    </source>
</evidence>
<dbReference type="InterPro" id="IPR002798">
    <property type="entry name" value="SpoIIM-like"/>
</dbReference>
<accession>A0A934NPV4</accession>